<name>A0AAE9Z7S5_9GAMM</name>
<dbReference type="KEGG" id="tvd:SG34_007075"/>
<protein>
    <submittedName>
        <fullName evidence="1">AbrB family transcriptional regulator</fullName>
    </submittedName>
</protein>
<dbReference type="InterPro" id="IPR037914">
    <property type="entry name" value="SpoVT-AbrB_sf"/>
</dbReference>
<dbReference type="Proteomes" id="UP000032352">
    <property type="component" value="Chromosome"/>
</dbReference>
<reference evidence="1 2" key="1">
    <citation type="journal article" date="2015" name="Genome Announc.">
        <title>Draft Genome Sequences of Marine Isolates of Thalassomonas viridans and Thalassomonas actiniarum.</title>
        <authorList>
            <person name="Olonade I."/>
            <person name="van Zyl L.J."/>
            <person name="Trindade M."/>
        </authorList>
    </citation>
    <scope>NUCLEOTIDE SEQUENCE [LARGE SCALE GENOMIC DNA]</scope>
    <source>
        <strain evidence="1 2">XOM25</strain>
    </source>
</reference>
<reference evidence="1 2" key="2">
    <citation type="journal article" date="2022" name="Mar. Drugs">
        <title>Bioassay-Guided Fractionation Leads to the Detection of Cholic Acid Generated by the Rare Thalassomonas sp.</title>
        <authorList>
            <person name="Pheiffer F."/>
            <person name="Schneider Y.K."/>
            <person name="Hansen E.H."/>
            <person name="Andersen J.H."/>
            <person name="Isaksson J."/>
            <person name="Busche T."/>
            <person name="R C."/>
            <person name="Kalinowski J."/>
            <person name="Zyl L.V."/>
            <person name="Trindade M."/>
        </authorList>
    </citation>
    <scope>NUCLEOTIDE SEQUENCE [LARGE SCALE GENOMIC DNA]</scope>
    <source>
        <strain evidence="1 2">XOM25</strain>
    </source>
</reference>
<dbReference type="RefSeq" id="WP_044837245.1">
    <property type="nucleotide sequence ID" value="NZ_CP059733.1"/>
</dbReference>
<dbReference type="SUPFAM" id="SSF89447">
    <property type="entry name" value="AbrB/MazE/MraZ-like"/>
    <property type="match status" value="1"/>
</dbReference>
<evidence type="ECO:0000313" key="2">
    <source>
        <dbReference type="Proteomes" id="UP000032352"/>
    </source>
</evidence>
<accession>A0AAE9Z7S5</accession>
<sequence>MKVSAKRQITLPVDQCVIAHIDKGDEVESFVDRQGVISIVKKSTGAAGGILKGIQANTDISEDESLQSAIN</sequence>
<proteinExistence type="predicted"/>
<gene>
    <name evidence="1" type="ORF">SG34_007075</name>
</gene>
<evidence type="ECO:0000313" key="1">
    <source>
        <dbReference type="EMBL" id="WDE06662.1"/>
    </source>
</evidence>
<keyword evidence="2" id="KW-1185">Reference proteome</keyword>
<dbReference type="AlphaFoldDB" id="A0AAE9Z7S5"/>
<dbReference type="EMBL" id="CP059733">
    <property type="protein sequence ID" value="WDE06662.1"/>
    <property type="molecule type" value="Genomic_DNA"/>
</dbReference>
<organism evidence="1 2">
    <name type="scientific">Thalassomonas viridans</name>
    <dbReference type="NCBI Taxonomy" id="137584"/>
    <lineage>
        <taxon>Bacteria</taxon>
        <taxon>Pseudomonadati</taxon>
        <taxon>Pseudomonadota</taxon>
        <taxon>Gammaproteobacteria</taxon>
        <taxon>Alteromonadales</taxon>
        <taxon>Colwelliaceae</taxon>
        <taxon>Thalassomonas</taxon>
    </lineage>
</organism>